<dbReference type="GO" id="GO:0005524">
    <property type="term" value="F:ATP binding"/>
    <property type="evidence" value="ECO:0007669"/>
    <property type="project" value="UniProtKB-UniRule"/>
</dbReference>
<keyword evidence="6 10" id="KW-0547">Nucleotide-binding</keyword>
<organism evidence="14 15">
    <name type="scientific">Spiroplasma cantharicola</name>
    <dbReference type="NCBI Taxonomy" id="362837"/>
    <lineage>
        <taxon>Bacteria</taxon>
        <taxon>Bacillati</taxon>
        <taxon>Mycoplasmatota</taxon>
        <taxon>Mollicutes</taxon>
        <taxon>Entomoplasmatales</taxon>
        <taxon>Spiroplasmataceae</taxon>
        <taxon>Spiroplasma</taxon>
    </lineage>
</organism>
<comment type="cofactor">
    <cofactor evidence="1 10">
        <name>Mg(2+)</name>
        <dbReference type="ChEBI" id="CHEBI:18420"/>
    </cofactor>
</comment>
<evidence type="ECO:0000256" key="5">
    <source>
        <dbReference type="ARBA" id="ARBA00022694"/>
    </source>
</evidence>
<dbReference type="Gene3D" id="1.10.20.140">
    <property type="match status" value="1"/>
</dbReference>
<dbReference type="HAMAP" id="MF_00185">
    <property type="entry name" value="IPP_trans"/>
    <property type="match status" value="1"/>
</dbReference>
<evidence type="ECO:0000256" key="2">
    <source>
        <dbReference type="ARBA" id="ARBA00003213"/>
    </source>
</evidence>
<dbReference type="EC" id="2.5.1.75" evidence="10"/>
<evidence type="ECO:0000256" key="7">
    <source>
        <dbReference type="ARBA" id="ARBA00022840"/>
    </source>
</evidence>
<dbReference type="GO" id="GO:0006400">
    <property type="term" value="P:tRNA modification"/>
    <property type="evidence" value="ECO:0007669"/>
    <property type="project" value="TreeGrafter"/>
</dbReference>
<evidence type="ECO:0000256" key="6">
    <source>
        <dbReference type="ARBA" id="ARBA00022741"/>
    </source>
</evidence>
<protein>
    <recommendedName>
        <fullName evidence="10">tRNA dimethylallyltransferase</fullName>
        <ecNumber evidence="10">2.5.1.75</ecNumber>
    </recommendedName>
    <alternativeName>
        <fullName evidence="10">Dimethylallyl diphosphate:tRNA dimethylallyltransferase</fullName>
        <shortName evidence="10">DMAPP:tRNA dimethylallyltransferase</shortName>
        <shortName evidence="10">DMATase</shortName>
    </alternativeName>
    <alternativeName>
        <fullName evidence="10">Isopentenyl-diphosphate:tRNA isopentenyltransferase</fullName>
        <shortName evidence="10">IPP transferase</shortName>
        <shortName evidence="10">IPPT</shortName>
        <shortName evidence="10">IPTase</shortName>
    </alternativeName>
</protein>
<evidence type="ECO:0000256" key="1">
    <source>
        <dbReference type="ARBA" id="ARBA00001946"/>
    </source>
</evidence>
<dbReference type="Pfam" id="PF01715">
    <property type="entry name" value="IPPT"/>
    <property type="match status" value="1"/>
</dbReference>
<dbReference type="OrthoDB" id="9776390at2"/>
<gene>
    <name evidence="10 14" type="primary">miaA</name>
    <name evidence="14" type="ORF">SCANT_v1c03600</name>
</gene>
<dbReference type="Gene3D" id="3.40.50.300">
    <property type="entry name" value="P-loop containing nucleotide triphosphate hydrolases"/>
    <property type="match status" value="1"/>
</dbReference>
<comment type="similarity">
    <text evidence="3 10 13">Belongs to the IPP transferase family.</text>
</comment>
<comment type="function">
    <text evidence="2 10 12">Catalyzes the transfer of a dimethylallyl group onto the adenine at position 37 in tRNAs that read codons beginning with uridine, leading to the formation of N6-(dimethylallyl)adenosine (i(6)A).</text>
</comment>
<accession>A0A0M4KEA3</accession>
<feature type="region of interest" description="Interaction with substrate tRNA" evidence="10">
    <location>
        <begin position="34"/>
        <end position="37"/>
    </location>
</feature>
<dbReference type="InterPro" id="IPR027417">
    <property type="entry name" value="P-loop_NTPase"/>
</dbReference>
<evidence type="ECO:0000313" key="15">
    <source>
        <dbReference type="Proteomes" id="UP000063919"/>
    </source>
</evidence>
<dbReference type="EMBL" id="CP012622">
    <property type="protein sequence ID" value="ALD66270.1"/>
    <property type="molecule type" value="Genomic_DNA"/>
</dbReference>
<evidence type="ECO:0000313" key="14">
    <source>
        <dbReference type="EMBL" id="ALD66270.1"/>
    </source>
</evidence>
<feature type="binding site" evidence="10">
    <location>
        <begin position="11"/>
        <end position="16"/>
    </location>
    <ligand>
        <name>substrate</name>
    </ligand>
</feature>
<reference evidence="14 15" key="1">
    <citation type="journal article" date="2015" name="Genome Announc.">
        <title>Complete Genome Sequence of Spiroplasma cantharicola CC-1T (DSM 21588), a Bacterium Isolated from Soldier Beetle (Cantharis carolinus).</title>
        <authorList>
            <person name="Lo W.S."/>
            <person name="Liu P.Y."/>
            <person name="Kuo C.H."/>
        </authorList>
    </citation>
    <scope>NUCLEOTIDE SEQUENCE [LARGE SCALE GENOMIC DNA]</scope>
    <source>
        <strain evidence="14 15">CC-1</strain>
    </source>
</reference>
<name>A0A0M4KEA3_9MOLU</name>
<evidence type="ECO:0000256" key="10">
    <source>
        <dbReference type="HAMAP-Rule" id="MF_00185"/>
    </source>
</evidence>
<dbReference type="NCBIfam" id="TIGR00174">
    <property type="entry name" value="miaA"/>
    <property type="match status" value="1"/>
</dbReference>
<dbReference type="PATRIC" id="fig|362837.3.peg.362"/>
<evidence type="ECO:0000256" key="11">
    <source>
        <dbReference type="RuleBase" id="RU003783"/>
    </source>
</evidence>
<keyword evidence="4 10" id="KW-0808">Transferase</keyword>
<dbReference type="STRING" id="362837.SCANT_v1c03600"/>
<dbReference type="AlphaFoldDB" id="A0A0M4KEA3"/>
<dbReference type="KEGG" id="scj:SCANT_v1c03600"/>
<evidence type="ECO:0000256" key="13">
    <source>
        <dbReference type="RuleBase" id="RU003785"/>
    </source>
</evidence>
<dbReference type="PANTHER" id="PTHR11088">
    <property type="entry name" value="TRNA DIMETHYLALLYLTRANSFERASE"/>
    <property type="match status" value="1"/>
</dbReference>
<feature type="site" description="Interaction with substrate tRNA" evidence="10">
    <location>
        <position position="100"/>
    </location>
</feature>
<evidence type="ECO:0000256" key="9">
    <source>
        <dbReference type="ARBA" id="ARBA00049563"/>
    </source>
</evidence>
<evidence type="ECO:0000256" key="3">
    <source>
        <dbReference type="ARBA" id="ARBA00005842"/>
    </source>
</evidence>
<feature type="binding site" evidence="10">
    <location>
        <begin position="9"/>
        <end position="16"/>
    </location>
    <ligand>
        <name>ATP</name>
        <dbReference type="ChEBI" id="CHEBI:30616"/>
    </ligand>
</feature>
<proteinExistence type="inferred from homology"/>
<comment type="subunit">
    <text evidence="10">Monomer.</text>
</comment>
<sequence length="306" mass="35565">MNKIIVIVGPTASGKTDLSIKIAKEFNGECINSDSTQIFKGTDIATNKITTQEMQGIKHHLLSIKEVDESYSVAEFQKQAREKIAQILESNKTPIIVGGTGLYVNAVLMDYNFTSNDHIENYVDKYKDKSNEEIWNILNLKDSLEAQKIHSNNRYRVIRALELIELTGMTKTKLIKDNKNYYYNNLLIIGISAKRVELYSKINNRVLSLIKKGLFEEIQLAYNANNLNKKAQSLKCIGGPEIIKYFEKEIDYDQCIELMQKNNRHYARRQLTWFKNQLDNVKWFEHDYENFETISNQIIEYIRSNL</sequence>
<evidence type="ECO:0000256" key="12">
    <source>
        <dbReference type="RuleBase" id="RU003784"/>
    </source>
</evidence>
<dbReference type="RefSeq" id="WP_083434197.1">
    <property type="nucleotide sequence ID" value="NZ_CP012622.1"/>
</dbReference>
<dbReference type="Proteomes" id="UP000063919">
    <property type="component" value="Chromosome"/>
</dbReference>
<evidence type="ECO:0000256" key="8">
    <source>
        <dbReference type="ARBA" id="ARBA00022842"/>
    </source>
</evidence>
<evidence type="ECO:0000256" key="4">
    <source>
        <dbReference type="ARBA" id="ARBA00022679"/>
    </source>
</evidence>
<dbReference type="InterPro" id="IPR039657">
    <property type="entry name" value="Dimethylallyltransferase"/>
</dbReference>
<keyword evidence="7 10" id="KW-0067">ATP-binding</keyword>
<dbReference type="GO" id="GO:0052381">
    <property type="term" value="F:tRNA dimethylallyltransferase activity"/>
    <property type="evidence" value="ECO:0007669"/>
    <property type="project" value="UniProtKB-UniRule"/>
</dbReference>
<comment type="catalytic activity">
    <reaction evidence="9 10 11">
        <text>adenosine(37) in tRNA + dimethylallyl diphosphate = N(6)-dimethylallyladenosine(37) in tRNA + diphosphate</text>
        <dbReference type="Rhea" id="RHEA:26482"/>
        <dbReference type="Rhea" id="RHEA-COMP:10162"/>
        <dbReference type="Rhea" id="RHEA-COMP:10375"/>
        <dbReference type="ChEBI" id="CHEBI:33019"/>
        <dbReference type="ChEBI" id="CHEBI:57623"/>
        <dbReference type="ChEBI" id="CHEBI:74411"/>
        <dbReference type="ChEBI" id="CHEBI:74415"/>
        <dbReference type="EC" id="2.5.1.75"/>
    </reaction>
</comment>
<keyword evidence="5 10" id="KW-0819">tRNA processing</keyword>
<comment type="caution">
    <text evidence="10">Lacks conserved residue(s) required for the propagation of feature annotation.</text>
</comment>
<keyword evidence="15" id="KW-1185">Reference proteome</keyword>
<dbReference type="PANTHER" id="PTHR11088:SF60">
    <property type="entry name" value="TRNA DIMETHYLALLYLTRANSFERASE"/>
    <property type="match status" value="1"/>
</dbReference>
<dbReference type="SUPFAM" id="SSF52540">
    <property type="entry name" value="P-loop containing nucleoside triphosphate hydrolases"/>
    <property type="match status" value="1"/>
</dbReference>
<keyword evidence="8 10" id="KW-0460">Magnesium</keyword>
<dbReference type="InterPro" id="IPR018022">
    <property type="entry name" value="IPT"/>
</dbReference>